<comment type="caution">
    <text evidence="1">The sequence shown here is derived from an EMBL/GenBank/DDBJ whole genome shotgun (WGS) entry which is preliminary data.</text>
</comment>
<reference evidence="2" key="1">
    <citation type="journal article" date="2023" name="Nat. Plants">
        <title>Single-cell RNA sequencing provides a high-resolution roadmap for understanding the multicellular compartmentation of specialized metabolism.</title>
        <authorList>
            <person name="Sun S."/>
            <person name="Shen X."/>
            <person name="Li Y."/>
            <person name="Li Y."/>
            <person name="Wang S."/>
            <person name="Li R."/>
            <person name="Zhang H."/>
            <person name="Shen G."/>
            <person name="Guo B."/>
            <person name="Wei J."/>
            <person name="Xu J."/>
            <person name="St-Pierre B."/>
            <person name="Chen S."/>
            <person name="Sun C."/>
        </authorList>
    </citation>
    <scope>NUCLEOTIDE SEQUENCE [LARGE SCALE GENOMIC DNA]</scope>
</reference>
<accession>A0ACC0A6F3</accession>
<sequence length="368" mass="39575">MATMNPFNLLGDDAEDPSQFIAAVQEKPLDASAVPAAKKAPAPAQATKNASQAKLPSKPLPPAQAVRESRNEGQRGGRGGGRGDGRGRGRGRGRGYDRDSADNENAISTNNGFSGGYRGSEDGDGGRSGERRGYGGGGRGGFRGGRRGGFSNGDAADGERPRRVFERRSGTGRGNEIKREGSGRGNWGTPTDEIAPEAEPTLEGEKNVEAEKQPGSEAVEDTSKESPEDEIEEKKEEEPEDKEMTLEEYEKVLEEKRKALLGLKPEERKVNLDKEFESMQLLSNKKNVDDVFIKLGSDKDKRKEAGEKAKKAVSINEFLKPAEGESYYRSGGRGRGRGRGRGGYGNNMSNVEAPKIEDVGQFPSLGGK</sequence>
<dbReference type="Proteomes" id="UP001060085">
    <property type="component" value="Linkage Group LG07"/>
</dbReference>
<name>A0ACC0A6F3_CATRO</name>
<proteinExistence type="predicted"/>
<protein>
    <submittedName>
        <fullName evidence="1">Uncharacterized protein</fullName>
    </submittedName>
</protein>
<keyword evidence="2" id="KW-1185">Reference proteome</keyword>
<organism evidence="1 2">
    <name type="scientific">Catharanthus roseus</name>
    <name type="common">Madagascar periwinkle</name>
    <name type="synonym">Vinca rosea</name>
    <dbReference type="NCBI Taxonomy" id="4058"/>
    <lineage>
        <taxon>Eukaryota</taxon>
        <taxon>Viridiplantae</taxon>
        <taxon>Streptophyta</taxon>
        <taxon>Embryophyta</taxon>
        <taxon>Tracheophyta</taxon>
        <taxon>Spermatophyta</taxon>
        <taxon>Magnoliopsida</taxon>
        <taxon>eudicotyledons</taxon>
        <taxon>Gunneridae</taxon>
        <taxon>Pentapetalae</taxon>
        <taxon>asterids</taxon>
        <taxon>lamiids</taxon>
        <taxon>Gentianales</taxon>
        <taxon>Apocynaceae</taxon>
        <taxon>Rauvolfioideae</taxon>
        <taxon>Vinceae</taxon>
        <taxon>Catharanthinae</taxon>
        <taxon>Catharanthus</taxon>
    </lineage>
</organism>
<dbReference type="EMBL" id="CM044707">
    <property type="protein sequence ID" value="KAI5655769.1"/>
    <property type="molecule type" value="Genomic_DNA"/>
</dbReference>
<evidence type="ECO:0000313" key="1">
    <source>
        <dbReference type="EMBL" id="KAI5655769.1"/>
    </source>
</evidence>
<gene>
    <name evidence="1" type="ORF">M9H77_32956</name>
</gene>
<evidence type="ECO:0000313" key="2">
    <source>
        <dbReference type="Proteomes" id="UP001060085"/>
    </source>
</evidence>